<dbReference type="InterPro" id="IPR050707">
    <property type="entry name" value="HTH_MetabolicPath_Reg"/>
</dbReference>
<evidence type="ECO:0000313" key="6">
    <source>
        <dbReference type="EMBL" id="MDP9888621.1"/>
    </source>
</evidence>
<dbReference type="Pfam" id="PF09339">
    <property type="entry name" value="HTH_IclR"/>
    <property type="match status" value="1"/>
</dbReference>
<keyword evidence="2" id="KW-0238">DNA-binding</keyword>
<dbReference type="InterPro" id="IPR029016">
    <property type="entry name" value="GAF-like_dom_sf"/>
</dbReference>
<comment type="caution">
    <text evidence="6">The sequence shown here is derived from an EMBL/GenBank/DDBJ whole genome shotgun (WGS) entry which is preliminary data.</text>
</comment>
<dbReference type="Gene3D" id="1.10.10.10">
    <property type="entry name" value="Winged helix-like DNA-binding domain superfamily/Winged helix DNA-binding domain"/>
    <property type="match status" value="1"/>
</dbReference>
<gene>
    <name evidence="6" type="ORF">J2X98_002214</name>
</gene>
<protein>
    <submittedName>
        <fullName evidence="6">IclR family pca regulon transcriptional regulator</fullName>
    </submittedName>
</protein>
<dbReference type="InterPro" id="IPR005471">
    <property type="entry name" value="Tscrpt_reg_IclR_N"/>
</dbReference>
<dbReference type="InterPro" id="IPR014757">
    <property type="entry name" value="Tscrpt_reg_IclR_C"/>
</dbReference>
<dbReference type="SUPFAM" id="SSF55781">
    <property type="entry name" value="GAF domain-like"/>
    <property type="match status" value="1"/>
</dbReference>
<feature type="domain" description="IclR-ED" evidence="5">
    <location>
        <begin position="67"/>
        <end position="249"/>
    </location>
</feature>
<dbReference type="InterPro" id="IPR036388">
    <property type="entry name" value="WH-like_DNA-bd_sf"/>
</dbReference>
<keyword evidence="3" id="KW-0804">Transcription</keyword>
<dbReference type="SUPFAM" id="SSF46785">
    <property type="entry name" value="Winged helix' DNA-binding domain"/>
    <property type="match status" value="1"/>
</dbReference>
<sequence length="249" mass="26079">MATEGMAGLAKGLAVLEAFGASAPRLSISEAARATGLSRATALRCLNTLAELGYVAFDGKFFTPTPRVLRIGATYGETAALPQLAQPHLSAIREAIDESTSLAVRYETDSLFVARSEGARLLNTGVRVGARLPLYASSTGQVLLGSLTDSELSDYLATTEFTARTSHTPTTADAVAERIEAARTDGMAISNEELEPGLLSIAVPVLDPAGHIVAAISVSASTSRVTVDELRDRVAPVMQRHATALGRQL</sequence>
<dbReference type="PROSITE" id="PS51077">
    <property type="entry name" value="HTH_ICLR"/>
    <property type="match status" value="1"/>
</dbReference>
<dbReference type="SMART" id="SM00346">
    <property type="entry name" value="HTH_ICLR"/>
    <property type="match status" value="1"/>
</dbReference>
<evidence type="ECO:0000313" key="7">
    <source>
        <dbReference type="Proteomes" id="UP001226577"/>
    </source>
</evidence>
<reference evidence="6 7" key="1">
    <citation type="submission" date="2023-07" db="EMBL/GenBank/DDBJ databases">
        <title>Sorghum-associated microbial communities from plants grown in Nebraska, USA.</title>
        <authorList>
            <person name="Schachtman D."/>
        </authorList>
    </citation>
    <scope>NUCLEOTIDE SEQUENCE [LARGE SCALE GENOMIC DNA]</scope>
    <source>
        <strain evidence="6 7">CC222</strain>
    </source>
</reference>
<dbReference type="Proteomes" id="UP001226577">
    <property type="component" value="Unassembled WGS sequence"/>
</dbReference>
<dbReference type="Pfam" id="PF01614">
    <property type="entry name" value="IclR_C"/>
    <property type="match status" value="1"/>
</dbReference>
<dbReference type="EMBL" id="JAUSRE010000010">
    <property type="protein sequence ID" value="MDP9888621.1"/>
    <property type="molecule type" value="Genomic_DNA"/>
</dbReference>
<evidence type="ECO:0000256" key="2">
    <source>
        <dbReference type="ARBA" id="ARBA00023125"/>
    </source>
</evidence>
<evidence type="ECO:0000259" key="4">
    <source>
        <dbReference type="PROSITE" id="PS51077"/>
    </source>
</evidence>
<keyword evidence="1" id="KW-0805">Transcription regulation</keyword>
<evidence type="ECO:0000256" key="1">
    <source>
        <dbReference type="ARBA" id="ARBA00023015"/>
    </source>
</evidence>
<keyword evidence="7" id="KW-1185">Reference proteome</keyword>
<feature type="domain" description="HTH iclR-type" evidence="4">
    <location>
        <begin position="6"/>
        <end position="73"/>
    </location>
</feature>
<dbReference type="PANTHER" id="PTHR30136:SF34">
    <property type="entry name" value="TRANSCRIPTIONAL REGULATOR"/>
    <property type="match status" value="1"/>
</dbReference>
<dbReference type="PROSITE" id="PS51078">
    <property type="entry name" value="ICLR_ED"/>
    <property type="match status" value="1"/>
</dbReference>
<evidence type="ECO:0000256" key="3">
    <source>
        <dbReference type="ARBA" id="ARBA00023163"/>
    </source>
</evidence>
<dbReference type="Gene3D" id="3.30.450.40">
    <property type="match status" value="1"/>
</dbReference>
<accession>A0ABT9RTQ4</accession>
<dbReference type="PANTHER" id="PTHR30136">
    <property type="entry name" value="HELIX-TURN-HELIX TRANSCRIPTIONAL REGULATOR, ICLR FAMILY"/>
    <property type="match status" value="1"/>
</dbReference>
<dbReference type="InterPro" id="IPR036390">
    <property type="entry name" value="WH_DNA-bd_sf"/>
</dbReference>
<evidence type="ECO:0000259" key="5">
    <source>
        <dbReference type="PROSITE" id="PS51078"/>
    </source>
</evidence>
<organism evidence="6 7">
    <name type="scientific">Pseudarthrobacter enclensis</name>
    <dbReference type="NCBI Taxonomy" id="993070"/>
    <lineage>
        <taxon>Bacteria</taxon>
        <taxon>Bacillati</taxon>
        <taxon>Actinomycetota</taxon>
        <taxon>Actinomycetes</taxon>
        <taxon>Micrococcales</taxon>
        <taxon>Micrococcaceae</taxon>
        <taxon>Pseudarthrobacter</taxon>
    </lineage>
</organism>
<name>A0ABT9RTQ4_9MICC</name>
<proteinExistence type="predicted"/>